<dbReference type="Pfam" id="PF00078">
    <property type="entry name" value="RVT_1"/>
    <property type="match status" value="1"/>
</dbReference>
<dbReference type="Gene3D" id="3.30.70.270">
    <property type="match status" value="1"/>
</dbReference>
<gene>
    <name evidence="2" type="ORF">O181_069069</name>
</gene>
<keyword evidence="3" id="KW-1185">Reference proteome</keyword>
<protein>
    <recommendedName>
        <fullName evidence="1">Reverse transcriptase domain-containing protein</fullName>
    </recommendedName>
</protein>
<dbReference type="InterPro" id="IPR043128">
    <property type="entry name" value="Rev_trsase/Diguanyl_cyclase"/>
</dbReference>
<dbReference type="CDD" id="cd01647">
    <property type="entry name" value="RT_LTR"/>
    <property type="match status" value="1"/>
</dbReference>
<comment type="caution">
    <text evidence="2">The sequence shown here is derived from an EMBL/GenBank/DDBJ whole genome shotgun (WGS) entry which is preliminary data.</text>
</comment>
<dbReference type="InterPro" id="IPR000477">
    <property type="entry name" value="RT_dom"/>
</dbReference>
<sequence>MYPLGILDTNIVFPHPTGSVRMKTEEVVRDNCTFQHIILANDYLNIYGIDINNHKNRYFTIGENKRQKFAFSNIPKQISIISSVQNTYKAEFVANQLVEAQINSLLSPKMRHDLIDVLYTYENSFACDNEPLGAIKGHEVDITLDIDRPYPPVLRRPANPASNRAREALEKPIQELIQLGVPRKVGHNEEVEVTTPVIIAWHNDKSRMVGDVRALYTYTIPDRYPIPRIQETLTQLSKAKYITSMDALKGFHQNVLAPKTKKLLRIITHCGIYEDLRMPFGIKNAPSHYQRMMNTIFPTEISKGWLIISIDDIIICSDSWSLHLERLVRVIDKVTGVNMKI</sequence>
<dbReference type="AlphaFoldDB" id="A0A9Q3EYJ8"/>
<dbReference type="PANTHER" id="PTHR24559">
    <property type="entry name" value="TRANSPOSON TY3-I GAG-POL POLYPROTEIN"/>
    <property type="match status" value="1"/>
</dbReference>
<proteinExistence type="predicted"/>
<name>A0A9Q3EYJ8_9BASI</name>
<dbReference type="InterPro" id="IPR053134">
    <property type="entry name" value="RNA-dir_DNA_polymerase"/>
</dbReference>
<dbReference type="SUPFAM" id="SSF56672">
    <property type="entry name" value="DNA/RNA polymerases"/>
    <property type="match status" value="1"/>
</dbReference>
<dbReference type="Gene3D" id="3.10.10.10">
    <property type="entry name" value="HIV Type 1 Reverse Transcriptase, subunit A, domain 1"/>
    <property type="match status" value="1"/>
</dbReference>
<accession>A0A9Q3EYJ8</accession>
<feature type="domain" description="Reverse transcriptase" evidence="1">
    <location>
        <begin position="204"/>
        <end position="341"/>
    </location>
</feature>
<dbReference type="InterPro" id="IPR043502">
    <property type="entry name" value="DNA/RNA_pol_sf"/>
</dbReference>
<dbReference type="OrthoDB" id="3250101at2759"/>
<dbReference type="Proteomes" id="UP000765509">
    <property type="component" value="Unassembled WGS sequence"/>
</dbReference>
<reference evidence="2" key="1">
    <citation type="submission" date="2021-03" db="EMBL/GenBank/DDBJ databases">
        <title>Draft genome sequence of rust myrtle Austropuccinia psidii MF-1, a brazilian biotype.</title>
        <authorList>
            <person name="Quecine M.C."/>
            <person name="Pachon D.M.R."/>
            <person name="Bonatelli M.L."/>
            <person name="Correr F.H."/>
            <person name="Franceschini L.M."/>
            <person name="Leite T.F."/>
            <person name="Margarido G.R.A."/>
            <person name="Almeida C.A."/>
            <person name="Ferrarezi J.A."/>
            <person name="Labate C.A."/>
        </authorList>
    </citation>
    <scope>NUCLEOTIDE SEQUENCE</scope>
    <source>
        <strain evidence="2">MF-1</strain>
    </source>
</reference>
<dbReference type="EMBL" id="AVOT02035069">
    <property type="protein sequence ID" value="MBW0529354.1"/>
    <property type="molecule type" value="Genomic_DNA"/>
</dbReference>
<evidence type="ECO:0000313" key="3">
    <source>
        <dbReference type="Proteomes" id="UP000765509"/>
    </source>
</evidence>
<organism evidence="2 3">
    <name type="scientific">Austropuccinia psidii MF-1</name>
    <dbReference type="NCBI Taxonomy" id="1389203"/>
    <lineage>
        <taxon>Eukaryota</taxon>
        <taxon>Fungi</taxon>
        <taxon>Dikarya</taxon>
        <taxon>Basidiomycota</taxon>
        <taxon>Pucciniomycotina</taxon>
        <taxon>Pucciniomycetes</taxon>
        <taxon>Pucciniales</taxon>
        <taxon>Sphaerophragmiaceae</taxon>
        <taxon>Austropuccinia</taxon>
    </lineage>
</organism>
<evidence type="ECO:0000313" key="2">
    <source>
        <dbReference type="EMBL" id="MBW0529354.1"/>
    </source>
</evidence>
<dbReference type="PANTHER" id="PTHR24559:SF444">
    <property type="entry name" value="REVERSE TRANSCRIPTASE DOMAIN-CONTAINING PROTEIN"/>
    <property type="match status" value="1"/>
</dbReference>
<evidence type="ECO:0000259" key="1">
    <source>
        <dbReference type="Pfam" id="PF00078"/>
    </source>
</evidence>